<dbReference type="PANTHER" id="PTHR18921">
    <property type="entry name" value="MYOSIN HEAVY CHAIN - RELATED"/>
    <property type="match status" value="1"/>
</dbReference>
<dbReference type="Proteomes" id="UP000694407">
    <property type="component" value="Unplaced"/>
</dbReference>
<keyword evidence="7" id="KW-1185">Reference proteome</keyword>
<dbReference type="Pfam" id="PF10375">
    <property type="entry name" value="GRAB"/>
    <property type="match status" value="1"/>
</dbReference>
<feature type="domain" description="GRIP" evidence="5">
    <location>
        <begin position="261"/>
        <end position="310"/>
    </location>
</feature>
<dbReference type="Ensembl" id="ENSMMMT00000019182.1">
    <property type="protein sequence ID" value="ENSMMMP00000016845.1"/>
    <property type="gene ID" value="ENSMMMG00000014987.1"/>
</dbReference>
<evidence type="ECO:0000256" key="2">
    <source>
        <dbReference type="ARBA" id="ARBA00023034"/>
    </source>
</evidence>
<comment type="subcellular location">
    <subcellularLocation>
        <location evidence="1">Golgi apparatus membrane</location>
        <topology evidence="1">Peripheral membrane protein</topology>
    </subcellularLocation>
</comment>
<sequence length="454" mass="52121">MNISQLKGENEKIIETSKEKEMEYQELQEMNMKFSMMLREQEFRYQSMKEKVLAFEQLLGEKEQGKAGELNQLLNAVESMQEKTILYGKSTLQQEVQHLHDKELYLNQEVQSLRSHLVESEDSYSWEIWAAEKREMNLRKKVTLLEEKLLSSSNYAMSLTNLQMVLEHFQQEEKAVYSAELEKERQHITEWKEKAKNLEREVLLLLQERLDEANGVLDSETRLTQQLHLKEEQIEGLKKHNELQQEMLNDAQKKLMNSENGTEGKVDKALMRNLFIGHFQTPKSKRHEVLQLMGSILDIQKEDMEQLLNGDDGGVTKWMTPWLGGGSKNVPSTSLRPNEQCLLNSSFSELFVKFLETESPSFVPPPKLSARAMKRLDSRGRRKEGENVPRTAVNPFLVPRSAAVPLISLAGLGPGGPGNPLLNPIADFMPTFTPLPVYPNNSVRVVLKDLISNR</sequence>
<evidence type="ECO:0000313" key="7">
    <source>
        <dbReference type="Proteomes" id="UP000694407"/>
    </source>
</evidence>
<dbReference type="PANTHER" id="PTHR18921:SF2">
    <property type="entry name" value="THYROID RECEPTOR-INTERACTING PROTEIN 11"/>
    <property type="match status" value="1"/>
</dbReference>
<protein>
    <recommendedName>
        <fullName evidence="5">GRIP domain-containing protein</fullName>
    </recommendedName>
</protein>
<evidence type="ECO:0000256" key="4">
    <source>
        <dbReference type="SAM" id="Coils"/>
    </source>
</evidence>
<evidence type="ECO:0000256" key="1">
    <source>
        <dbReference type="ARBA" id="ARBA00004395"/>
    </source>
</evidence>
<evidence type="ECO:0000256" key="3">
    <source>
        <dbReference type="ARBA" id="ARBA00023054"/>
    </source>
</evidence>
<dbReference type="GO" id="GO:0006888">
    <property type="term" value="P:endoplasmic reticulum to Golgi vesicle-mediated transport"/>
    <property type="evidence" value="ECO:0007669"/>
    <property type="project" value="TreeGrafter"/>
</dbReference>
<evidence type="ECO:0000313" key="6">
    <source>
        <dbReference type="Ensembl" id="ENSMMMP00000016845.1"/>
    </source>
</evidence>
<organism evidence="6 7">
    <name type="scientific">Marmota marmota marmota</name>
    <name type="common">Alpine marmot</name>
    <dbReference type="NCBI Taxonomy" id="9994"/>
    <lineage>
        <taxon>Eukaryota</taxon>
        <taxon>Metazoa</taxon>
        <taxon>Chordata</taxon>
        <taxon>Craniata</taxon>
        <taxon>Vertebrata</taxon>
        <taxon>Euteleostomi</taxon>
        <taxon>Mammalia</taxon>
        <taxon>Eutheria</taxon>
        <taxon>Euarchontoglires</taxon>
        <taxon>Glires</taxon>
        <taxon>Rodentia</taxon>
        <taxon>Sciuromorpha</taxon>
        <taxon>Sciuridae</taxon>
        <taxon>Xerinae</taxon>
        <taxon>Marmotini</taxon>
        <taxon>Marmota</taxon>
    </lineage>
</organism>
<dbReference type="InterPro" id="IPR019459">
    <property type="entry name" value="GRAB"/>
</dbReference>
<feature type="coiled-coil region" evidence="4">
    <location>
        <begin position="181"/>
        <end position="208"/>
    </location>
</feature>
<keyword evidence="2" id="KW-0333">Golgi apparatus</keyword>
<name>A0A8C5ZNL0_MARMA</name>
<dbReference type="AlphaFoldDB" id="A0A8C5ZNL0"/>
<evidence type="ECO:0000259" key="5">
    <source>
        <dbReference type="PROSITE" id="PS50913"/>
    </source>
</evidence>
<reference evidence="6" key="1">
    <citation type="submission" date="2025-08" db="UniProtKB">
        <authorList>
            <consortium name="Ensembl"/>
        </authorList>
    </citation>
    <scope>IDENTIFICATION</scope>
</reference>
<dbReference type="GO" id="GO:0000139">
    <property type="term" value="C:Golgi membrane"/>
    <property type="evidence" value="ECO:0007669"/>
    <property type="project" value="UniProtKB-SubCell"/>
</dbReference>
<feature type="coiled-coil region" evidence="4">
    <location>
        <begin position="3"/>
        <end position="30"/>
    </location>
</feature>
<dbReference type="GO" id="GO:0007030">
    <property type="term" value="P:Golgi organization"/>
    <property type="evidence" value="ECO:0007669"/>
    <property type="project" value="TreeGrafter"/>
</dbReference>
<dbReference type="InterPro" id="IPR000237">
    <property type="entry name" value="GRIP_dom"/>
</dbReference>
<dbReference type="PROSITE" id="PS50913">
    <property type="entry name" value="GRIP"/>
    <property type="match status" value="1"/>
</dbReference>
<dbReference type="GO" id="GO:0031267">
    <property type="term" value="F:small GTPase binding"/>
    <property type="evidence" value="ECO:0007669"/>
    <property type="project" value="TreeGrafter"/>
</dbReference>
<proteinExistence type="predicted"/>
<reference evidence="6" key="2">
    <citation type="submission" date="2025-09" db="UniProtKB">
        <authorList>
            <consortium name="Ensembl"/>
        </authorList>
    </citation>
    <scope>IDENTIFICATION</scope>
</reference>
<keyword evidence="3 4" id="KW-0175">Coiled coil</keyword>
<dbReference type="GeneTree" id="ENSGT00710000106769"/>
<accession>A0A8C5ZNL0</accession>